<keyword evidence="1" id="KW-0812">Transmembrane</keyword>
<proteinExistence type="predicted"/>
<name>A0ABQ8RXN2_PERAM</name>
<accession>A0ABQ8RXN2</accession>
<evidence type="ECO:0000313" key="2">
    <source>
        <dbReference type="EMBL" id="KAJ4426492.1"/>
    </source>
</evidence>
<organism evidence="2 3">
    <name type="scientific">Periplaneta americana</name>
    <name type="common">American cockroach</name>
    <name type="synonym">Blatta americana</name>
    <dbReference type="NCBI Taxonomy" id="6978"/>
    <lineage>
        <taxon>Eukaryota</taxon>
        <taxon>Metazoa</taxon>
        <taxon>Ecdysozoa</taxon>
        <taxon>Arthropoda</taxon>
        <taxon>Hexapoda</taxon>
        <taxon>Insecta</taxon>
        <taxon>Pterygota</taxon>
        <taxon>Neoptera</taxon>
        <taxon>Polyneoptera</taxon>
        <taxon>Dictyoptera</taxon>
        <taxon>Blattodea</taxon>
        <taxon>Blattoidea</taxon>
        <taxon>Blattidae</taxon>
        <taxon>Blattinae</taxon>
        <taxon>Periplaneta</taxon>
    </lineage>
</organism>
<comment type="caution">
    <text evidence="2">The sequence shown here is derived from an EMBL/GenBank/DDBJ whole genome shotgun (WGS) entry which is preliminary data.</text>
</comment>
<evidence type="ECO:0000256" key="1">
    <source>
        <dbReference type="SAM" id="Phobius"/>
    </source>
</evidence>
<keyword evidence="1" id="KW-0472">Membrane</keyword>
<protein>
    <submittedName>
        <fullName evidence="2">Uncharacterized protein</fullName>
    </submittedName>
</protein>
<feature type="transmembrane region" description="Helical" evidence="1">
    <location>
        <begin position="287"/>
        <end position="308"/>
    </location>
</feature>
<gene>
    <name evidence="2" type="ORF">ANN_27306</name>
</gene>
<dbReference type="Proteomes" id="UP001148838">
    <property type="component" value="Unassembled WGS sequence"/>
</dbReference>
<keyword evidence="1" id="KW-1133">Transmembrane helix</keyword>
<evidence type="ECO:0000313" key="3">
    <source>
        <dbReference type="Proteomes" id="UP001148838"/>
    </source>
</evidence>
<feature type="transmembrane region" description="Helical" evidence="1">
    <location>
        <begin position="76"/>
        <end position="94"/>
    </location>
</feature>
<reference evidence="2 3" key="1">
    <citation type="journal article" date="2022" name="Allergy">
        <title>Genome assembly and annotation of Periplaneta americana reveal a comprehensive cockroach allergen profile.</title>
        <authorList>
            <person name="Wang L."/>
            <person name="Xiong Q."/>
            <person name="Saelim N."/>
            <person name="Wang L."/>
            <person name="Nong W."/>
            <person name="Wan A.T."/>
            <person name="Shi M."/>
            <person name="Liu X."/>
            <person name="Cao Q."/>
            <person name="Hui J.H.L."/>
            <person name="Sookrung N."/>
            <person name="Leung T.F."/>
            <person name="Tungtrongchitr A."/>
            <person name="Tsui S.K.W."/>
        </authorList>
    </citation>
    <scope>NUCLEOTIDE SEQUENCE [LARGE SCALE GENOMIC DNA]</scope>
    <source>
        <strain evidence="2">PWHHKU_190912</strain>
    </source>
</reference>
<dbReference type="EMBL" id="JAJSOF020000040">
    <property type="protein sequence ID" value="KAJ4426492.1"/>
    <property type="molecule type" value="Genomic_DNA"/>
</dbReference>
<keyword evidence="3" id="KW-1185">Reference proteome</keyword>
<sequence length="334" mass="36325">MRTGGGDEEEKIGRGCETWTLTLREEHWLRVFENKVLRKTFGAKRDEVTGEWRKLHNTELHAFYYVNFVMRKYGTFLMRWFIIIIIIIIIINHPRGHDYARRRKGLVKDSRTVFRYDDLVKSAPRPEYRSRDAYCSVDVTVTSRCEQRPVSATQNDLDSVAEVIKSIIGVHGSVNNSVHDGVNADFYGGFKGVHDGVSEGVHDSVRAGVHDGVCIGVHDGVSEGVHDDVSVGIHDGVCVSVHDCVCVGFHDVCVGVNDGVSVDVGDGVSVDVNVAGSSFVGGVSVDIGINGVLLISVFLLIMVALLLIENSVGDGVFGIGVDSVRVGVVCGIGN</sequence>